<keyword evidence="3" id="KW-1185">Reference proteome</keyword>
<dbReference type="Proteomes" id="UP000232188">
    <property type="component" value="Unassembled WGS sequence"/>
</dbReference>
<evidence type="ECO:0000313" key="2">
    <source>
        <dbReference type="EMBL" id="PJZ63305.1"/>
    </source>
</evidence>
<protein>
    <submittedName>
        <fullName evidence="1">Uncharacterized protein</fullName>
    </submittedName>
</protein>
<proteinExistence type="predicted"/>
<reference evidence="3 4" key="1">
    <citation type="submission" date="2017-07" db="EMBL/GenBank/DDBJ databases">
        <title>Leptospira spp. isolated from tropical soils.</title>
        <authorList>
            <person name="Thibeaux R."/>
            <person name="Iraola G."/>
            <person name="Ferres I."/>
            <person name="Bierque E."/>
            <person name="Girault D."/>
            <person name="Soupe-Gilbert M.-E."/>
            <person name="Picardeau M."/>
            <person name="Goarant C."/>
        </authorList>
    </citation>
    <scope>NUCLEOTIDE SEQUENCE [LARGE SCALE GENOMIC DNA]</scope>
    <source>
        <strain evidence="1 4">FH2-B-C1</strain>
        <strain evidence="2 3">FH2-B-D1</strain>
    </source>
</reference>
<comment type="caution">
    <text evidence="1">The sequence shown here is derived from an EMBL/GenBank/DDBJ whole genome shotgun (WGS) entry which is preliminary data.</text>
</comment>
<dbReference type="AlphaFoldDB" id="A0A2M9YIR1"/>
<evidence type="ECO:0000313" key="4">
    <source>
        <dbReference type="Proteomes" id="UP000232188"/>
    </source>
</evidence>
<accession>A0A2M9YIR1</accession>
<dbReference type="Proteomes" id="UP000232149">
    <property type="component" value="Unassembled WGS sequence"/>
</dbReference>
<name>A0A2M9YIR1_9LEPT</name>
<dbReference type="EMBL" id="NPDV01000025">
    <property type="protein sequence ID" value="PJZ51418.1"/>
    <property type="molecule type" value="Genomic_DNA"/>
</dbReference>
<evidence type="ECO:0000313" key="3">
    <source>
        <dbReference type="Proteomes" id="UP000232149"/>
    </source>
</evidence>
<evidence type="ECO:0000313" key="1">
    <source>
        <dbReference type="EMBL" id="PJZ51418.1"/>
    </source>
</evidence>
<organism evidence="1 4">
    <name type="scientific">Leptospira adleri</name>
    <dbReference type="NCBI Taxonomy" id="2023186"/>
    <lineage>
        <taxon>Bacteria</taxon>
        <taxon>Pseudomonadati</taxon>
        <taxon>Spirochaetota</taxon>
        <taxon>Spirochaetia</taxon>
        <taxon>Leptospirales</taxon>
        <taxon>Leptospiraceae</taxon>
        <taxon>Leptospira</taxon>
    </lineage>
</organism>
<dbReference type="EMBL" id="NPDU01000006">
    <property type="protein sequence ID" value="PJZ63305.1"/>
    <property type="molecule type" value="Genomic_DNA"/>
</dbReference>
<sequence length="65" mass="7695">MQTIRQGRKVGTPSFQKKLKTDLKSVSVTIRENKSLKKNQKMVRVLRAIFVFSFKTRMIERILQK</sequence>
<gene>
    <name evidence="2" type="ORF">CH376_03440</name>
    <name evidence="1" type="ORF">CH380_20355</name>
</gene>